<dbReference type="Proteomes" id="UP000012073">
    <property type="component" value="Unassembled WGS sequence"/>
</dbReference>
<keyword evidence="2" id="KW-0677">Repeat</keyword>
<gene>
    <name evidence="5" type="ORF">CHC_T00009514001</name>
</gene>
<feature type="region of interest" description="Disordered" evidence="4">
    <location>
        <begin position="372"/>
        <end position="394"/>
    </location>
</feature>
<dbReference type="InterPro" id="IPR019775">
    <property type="entry name" value="WD40_repeat_CS"/>
</dbReference>
<dbReference type="STRING" id="2769.R7QQP6"/>
<dbReference type="KEGG" id="ccp:CHC_T00009514001"/>
<proteinExistence type="predicted"/>
<keyword evidence="6" id="KW-1185">Reference proteome</keyword>
<feature type="repeat" description="WD" evidence="3">
    <location>
        <begin position="652"/>
        <end position="693"/>
    </location>
</feature>
<dbReference type="PROSITE" id="PS50082">
    <property type="entry name" value="WD_REPEATS_2"/>
    <property type="match status" value="6"/>
</dbReference>
<feature type="repeat" description="WD" evidence="3">
    <location>
        <begin position="437"/>
        <end position="478"/>
    </location>
</feature>
<dbReference type="InterPro" id="IPR036322">
    <property type="entry name" value="WD40_repeat_dom_sf"/>
</dbReference>
<dbReference type="EMBL" id="HG002079">
    <property type="protein sequence ID" value="CDF39811.1"/>
    <property type="molecule type" value="Genomic_DNA"/>
</dbReference>
<feature type="repeat" description="WD" evidence="3">
    <location>
        <begin position="609"/>
        <end position="650"/>
    </location>
</feature>
<accession>R7QQP6</accession>
<dbReference type="SMART" id="SM00320">
    <property type="entry name" value="WD40"/>
    <property type="match status" value="7"/>
</dbReference>
<organism evidence="5 6">
    <name type="scientific">Chondrus crispus</name>
    <name type="common">Carrageen Irish moss</name>
    <name type="synonym">Polymorpha crispa</name>
    <dbReference type="NCBI Taxonomy" id="2769"/>
    <lineage>
        <taxon>Eukaryota</taxon>
        <taxon>Rhodophyta</taxon>
        <taxon>Florideophyceae</taxon>
        <taxon>Rhodymeniophycidae</taxon>
        <taxon>Gigartinales</taxon>
        <taxon>Gigartinaceae</taxon>
        <taxon>Chondrus</taxon>
    </lineage>
</organism>
<dbReference type="InterPro" id="IPR015943">
    <property type="entry name" value="WD40/YVTN_repeat-like_dom_sf"/>
</dbReference>
<name>R7QQP6_CHOCR</name>
<feature type="repeat" description="WD" evidence="3">
    <location>
        <begin position="480"/>
        <end position="521"/>
    </location>
</feature>
<feature type="repeat" description="WD" evidence="3">
    <location>
        <begin position="566"/>
        <end position="607"/>
    </location>
</feature>
<dbReference type="InterPro" id="IPR001680">
    <property type="entry name" value="WD40_rpt"/>
</dbReference>
<evidence type="ECO:0000313" key="5">
    <source>
        <dbReference type="EMBL" id="CDF39811.1"/>
    </source>
</evidence>
<dbReference type="Gene3D" id="2.130.10.10">
    <property type="entry name" value="YVTN repeat-like/Quinoprotein amine dehydrogenase"/>
    <property type="match status" value="2"/>
</dbReference>
<evidence type="ECO:0000256" key="1">
    <source>
        <dbReference type="ARBA" id="ARBA00022574"/>
    </source>
</evidence>
<dbReference type="AlphaFoldDB" id="R7QQP6"/>
<dbReference type="Gene3D" id="1.10.10.10">
    <property type="entry name" value="Winged helix-like DNA-binding domain superfamily/Winged helix DNA-binding domain"/>
    <property type="match status" value="1"/>
</dbReference>
<dbReference type="GO" id="GO:0005829">
    <property type="term" value="C:cytosol"/>
    <property type="evidence" value="ECO:0007669"/>
    <property type="project" value="UniProtKB-ARBA"/>
</dbReference>
<feature type="repeat" description="WD" evidence="3">
    <location>
        <begin position="523"/>
        <end position="564"/>
    </location>
</feature>
<dbReference type="SUPFAM" id="SSF50978">
    <property type="entry name" value="WD40 repeat-like"/>
    <property type="match status" value="1"/>
</dbReference>
<dbReference type="InterPro" id="IPR050349">
    <property type="entry name" value="WD_LIS1/nudF_dynein_reg"/>
</dbReference>
<sequence>MRDRWEGEKSQAWEAYLKMKSRNALRSESPEDGYSSLDATLHAALDILESGMGCDAERLRQFSFRKIHRSLCIMKKQDRMPLSLVRELWEMDYKLADKCAKQMDRVGLVDLHYDNDGGWVRMHDLTHDFAVQEAQKEESVTVWYKKLADVCKQGGGLLAITESEGRESKDAREKYVFESIYRVLKQGGCLEELKNLFLKARWVKAVIQRGSVWQYEEAVKDLNIFLRNTGGSESLLRDTGEEDSVSAMELMMRAARLSVPFCGEGSAGIYFQLYGRIKHRAPELGSVQRILEEIETYAPRPWVRPVGECVARADGRLVEQIVLPYFGSREIQVGMDSSGEVYGCQLNGSGAEVTVFTQCAEKETKMVRLEGELETESQSPGDVEARSVTSEVTGQKRSMTKATCATFCERKGYVAVGYEDGTLRLWSTSEKKVLRSFHGHRSEVRCVAMSGDGRRVVSGSEDASVRVWDVETGAQVGEALVGYTDVVRSVAMSGDGKRVVSGSYDESVRVWGVETGAQVGEALVGHTDWVRSVAMSGDGRRVASGSFDTSVRVWDVERSAQVRDALVGHTGIVYCVVMSGDGRRVVSGSADKRVRVWDVETRAQVGEALVGHTEDVCTVAMSEDGRRVASTSFDKSVRVWDVETGAQVGDALVGHTHWVRSVAMSGDGRRVVSGSEDKRLRVWDVERGITLYIGRVEDLGDIKSRFLTTPDLGTASHAGRRSQIFSREGGIIQRREDGSEAVLAQLDNPRDLQIDHDHGVAVARVGHLVAIMRLVV</sequence>
<protein>
    <submittedName>
        <fullName evidence="5">WD40-repeat containing protein</fullName>
    </submittedName>
</protein>
<dbReference type="InterPro" id="IPR036388">
    <property type="entry name" value="WH-like_DNA-bd_sf"/>
</dbReference>
<reference evidence="6" key="1">
    <citation type="journal article" date="2013" name="Proc. Natl. Acad. Sci. U.S.A.">
        <title>Genome structure and metabolic features in the red seaweed Chondrus crispus shed light on evolution of the Archaeplastida.</title>
        <authorList>
            <person name="Collen J."/>
            <person name="Porcel B."/>
            <person name="Carre W."/>
            <person name="Ball S.G."/>
            <person name="Chaparro C."/>
            <person name="Tonon T."/>
            <person name="Barbeyron T."/>
            <person name="Michel G."/>
            <person name="Noel B."/>
            <person name="Valentin K."/>
            <person name="Elias M."/>
            <person name="Artiguenave F."/>
            <person name="Arun A."/>
            <person name="Aury J.M."/>
            <person name="Barbosa-Neto J.F."/>
            <person name="Bothwell J.H."/>
            <person name="Bouget F.Y."/>
            <person name="Brillet L."/>
            <person name="Cabello-Hurtado F."/>
            <person name="Capella-Gutierrez S."/>
            <person name="Charrier B."/>
            <person name="Cladiere L."/>
            <person name="Cock J.M."/>
            <person name="Coelho S.M."/>
            <person name="Colleoni C."/>
            <person name="Czjzek M."/>
            <person name="Da Silva C."/>
            <person name="Delage L."/>
            <person name="Denoeud F."/>
            <person name="Deschamps P."/>
            <person name="Dittami S.M."/>
            <person name="Gabaldon T."/>
            <person name="Gachon C.M."/>
            <person name="Groisillier A."/>
            <person name="Herve C."/>
            <person name="Jabbari K."/>
            <person name="Katinka M."/>
            <person name="Kloareg B."/>
            <person name="Kowalczyk N."/>
            <person name="Labadie K."/>
            <person name="Leblanc C."/>
            <person name="Lopez P.J."/>
            <person name="McLachlan D.H."/>
            <person name="Meslet-Cladiere L."/>
            <person name="Moustafa A."/>
            <person name="Nehr Z."/>
            <person name="Nyvall Collen P."/>
            <person name="Panaud O."/>
            <person name="Partensky F."/>
            <person name="Poulain J."/>
            <person name="Rensing S.A."/>
            <person name="Rousvoal S."/>
            <person name="Samson G."/>
            <person name="Symeonidi A."/>
            <person name="Weissenbach J."/>
            <person name="Zambounis A."/>
            <person name="Wincker P."/>
            <person name="Boyen C."/>
        </authorList>
    </citation>
    <scope>NUCLEOTIDE SEQUENCE [LARGE SCALE GENOMIC DNA]</scope>
    <source>
        <strain evidence="6">cv. Stackhouse</strain>
    </source>
</reference>
<dbReference type="Gramene" id="CDF39811">
    <property type="protein sequence ID" value="CDF39811"/>
    <property type="gene ID" value="CHC_T00009514001"/>
</dbReference>
<dbReference type="PANTHER" id="PTHR44129">
    <property type="entry name" value="WD REPEAT-CONTAINING PROTEIN POP1"/>
    <property type="match status" value="1"/>
</dbReference>
<dbReference type="PROSITE" id="PS00678">
    <property type="entry name" value="WD_REPEATS_1"/>
    <property type="match status" value="5"/>
</dbReference>
<dbReference type="OrthoDB" id="538223at2759"/>
<dbReference type="InterPro" id="IPR020472">
    <property type="entry name" value="WD40_PAC1"/>
</dbReference>
<dbReference type="PROSITE" id="PS50294">
    <property type="entry name" value="WD_REPEATS_REGION"/>
    <property type="match status" value="6"/>
</dbReference>
<evidence type="ECO:0000313" key="6">
    <source>
        <dbReference type="Proteomes" id="UP000012073"/>
    </source>
</evidence>
<evidence type="ECO:0000256" key="3">
    <source>
        <dbReference type="PROSITE-ProRule" id="PRU00221"/>
    </source>
</evidence>
<evidence type="ECO:0000256" key="2">
    <source>
        <dbReference type="ARBA" id="ARBA00022737"/>
    </source>
</evidence>
<dbReference type="PRINTS" id="PR00320">
    <property type="entry name" value="GPROTEINBRPT"/>
</dbReference>
<keyword evidence="1 3" id="KW-0853">WD repeat</keyword>
<evidence type="ECO:0000256" key="4">
    <source>
        <dbReference type="SAM" id="MobiDB-lite"/>
    </source>
</evidence>
<dbReference type="RefSeq" id="XP_005710105.1">
    <property type="nucleotide sequence ID" value="XM_005710048.1"/>
</dbReference>
<dbReference type="GeneID" id="17317823"/>
<dbReference type="Pfam" id="PF00400">
    <property type="entry name" value="WD40"/>
    <property type="match status" value="6"/>
</dbReference>
<dbReference type="CDD" id="cd00200">
    <property type="entry name" value="WD40"/>
    <property type="match status" value="1"/>
</dbReference>